<accession>A0A9N8HCD1</accession>
<dbReference type="InterPro" id="IPR023170">
    <property type="entry name" value="HhH_base_excis_C"/>
</dbReference>
<proteinExistence type="predicted"/>
<evidence type="ECO:0000313" key="3">
    <source>
        <dbReference type="Proteomes" id="UP001153069"/>
    </source>
</evidence>
<dbReference type="SUPFAM" id="SSF48150">
    <property type="entry name" value="DNA-glycosylase"/>
    <property type="match status" value="1"/>
</dbReference>
<dbReference type="GO" id="GO:0006281">
    <property type="term" value="P:DNA repair"/>
    <property type="evidence" value="ECO:0007669"/>
    <property type="project" value="InterPro"/>
</dbReference>
<organism evidence="2 3">
    <name type="scientific">Seminavis robusta</name>
    <dbReference type="NCBI Taxonomy" id="568900"/>
    <lineage>
        <taxon>Eukaryota</taxon>
        <taxon>Sar</taxon>
        <taxon>Stramenopiles</taxon>
        <taxon>Ochrophyta</taxon>
        <taxon>Bacillariophyta</taxon>
        <taxon>Bacillariophyceae</taxon>
        <taxon>Bacillariophycidae</taxon>
        <taxon>Naviculales</taxon>
        <taxon>Naviculaceae</taxon>
        <taxon>Seminavis</taxon>
    </lineage>
</organism>
<dbReference type="Proteomes" id="UP001153069">
    <property type="component" value="Unassembled WGS sequence"/>
</dbReference>
<reference evidence="2" key="1">
    <citation type="submission" date="2020-06" db="EMBL/GenBank/DDBJ databases">
        <authorList>
            <consortium name="Plant Systems Biology data submission"/>
        </authorList>
    </citation>
    <scope>NUCLEOTIDE SEQUENCE</scope>
    <source>
        <strain evidence="2">D6</strain>
    </source>
</reference>
<evidence type="ECO:0000256" key="1">
    <source>
        <dbReference type="SAM" id="MobiDB-lite"/>
    </source>
</evidence>
<dbReference type="GO" id="GO:0003824">
    <property type="term" value="F:catalytic activity"/>
    <property type="evidence" value="ECO:0007669"/>
    <property type="project" value="InterPro"/>
</dbReference>
<feature type="region of interest" description="Disordered" evidence="1">
    <location>
        <begin position="1"/>
        <end position="30"/>
    </location>
</feature>
<gene>
    <name evidence="2" type="ORF">SEMRO_214_G088840.1</name>
</gene>
<dbReference type="AlphaFoldDB" id="A0A9N8HCD1"/>
<sequence>METPRQKATRLGDAWNPPRKGDNSSMQNPGCAWTEASTKKLNLLGVICTLLSKEGILPKPMSFGAAMEFIGADNLRPPVDFRGRVFIYLVMVVLAQKSSSDDAIAAVLAFLGQGLVSPDDFAAATVQSLKKILDDYDINGKAAATLKSIGTDLVANFEGSVPFKRADLSSICDDTVTSLLMSHVFGSTDTVVGLHTRKILTALDMVDWEESGTSEKAEIKMVDLPPALVKRSLKTWLPKGEGSALHDKMDSLGRILGNLRQGTWGKVTRVLNSNLSPKEKKAATEMVLSISQFYKATRPGGRSTRSCRTT</sequence>
<keyword evidence="3" id="KW-1185">Reference proteome</keyword>
<evidence type="ECO:0000313" key="2">
    <source>
        <dbReference type="EMBL" id="CAB9504958.1"/>
    </source>
</evidence>
<comment type="caution">
    <text evidence="2">The sequence shown here is derived from an EMBL/GenBank/DDBJ whole genome shotgun (WGS) entry which is preliminary data.</text>
</comment>
<dbReference type="Gene3D" id="1.10.1670.10">
    <property type="entry name" value="Helix-hairpin-Helix base-excision DNA repair enzymes (C-terminal)"/>
    <property type="match status" value="1"/>
</dbReference>
<dbReference type="InterPro" id="IPR011257">
    <property type="entry name" value="DNA_glycosylase"/>
</dbReference>
<protein>
    <submittedName>
        <fullName evidence="2">Uncharacterized protein</fullName>
    </submittedName>
</protein>
<name>A0A9N8HCD1_9STRA</name>
<dbReference type="EMBL" id="CAICTM010000213">
    <property type="protein sequence ID" value="CAB9504958.1"/>
    <property type="molecule type" value="Genomic_DNA"/>
</dbReference>
<dbReference type="Gene3D" id="1.10.340.30">
    <property type="entry name" value="Hypothetical protein, domain 2"/>
    <property type="match status" value="1"/>
</dbReference>